<gene>
    <name evidence="1" type="ORF">AMJ44_03955</name>
</gene>
<dbReference type="InterPro" id="IPR029063">
    <property type="entry name" value="SAM-dependent_MTases_sf"/>
</dbReference>
<dbReference type="Proteomes" id="UP000051861">
    <property type="component" value="Unassembled WGS sequence"/>
</dbReference>
<dbReference type="EMBL" id="LIZX01000025">
    <property type="protein sequence ID" value="KPJ69400.1"/>
    <property type="molecule type" value="Genomic_DNA"/>
</dbReference>
<sequence length="208" mass="24059">MIPTRIAPNLIAKEIVRISRVVRSSEKKYFSQKFGEQLTDILSIQTSAPNKGSYQCTSPFSFNGFLSMVDLPSKGRFIDLGHGFGCPCFVAKNYFEDVVGIEGDRDLFEFSIRNRSILDPRYQSVDLRFGNFLGKDLSSFNVIYFSRPFDERFEERMGEKLLKVKSGAKIISYFLRNINYKDLFPSSNFHEIVWDSSPFRSFLLFEKI</sequence>
<evidence type="ECO:0000313" key="2">
    <source>
        <dbReference type="Proteomes" id="UP000051861"/>
    </source>
</evidence>
<name>A0A0S7Y3W7_UNCSA</name>
<comment type="caution">
    <text evidence="1">The sequence shown here is derived from an EMBL/GenBank/DDBJ whole genome shotgun (WGS) entry which is preliminary data.</text>
</comment>
<evidence type="ECO:0000313" key="1">
    <source>
        <dbReference type="EMBL" id="KPJ69400.1"/>
    </source>
</evidence>
<dbReference type="SUPFAM" id="SSF53335">
    <property type="entry name" value="S-adenosyl-L-methionine-dependent methyltransferases"/>
    <property type="match status" value="1"/>
</dbReference>
<proteinExistence type="predicted"/>
<dbReference type="Gene3D" id="3.40.50.150">
    <property type="entry name" value="Vaccinia Virus protein VP39"/>
    <property type="match status" value="1"/>
</dbReference>
<accession>A0A0S7Y3W7</accession>
<dbReference type="AlphaFoldDB" id="A0A0S7Y3W7"/>
<reference evidence="1 2" key="1">
    <citation type="journal article" date="2015" name="Microbiome">
        <title>Genomic resolution of linkages in carbon, nitrogen, and sulfur cycling among widespread estuary sediment bacteria.</title>
        <authorList>
            <person name="Baker B.J."/>
            <person name="Lazar C.S."/>
            <person name="Teske A.P."/>
            <person name="Dick G.J."/>
        </authorList>
    </citation>
    <scope>NUCLEOTIDE SEQUENCE [LARGE SCALE GENOMIC DNA]</scope>
    <source>
        <strain evidence="1">DG_54_3</strain>
    </source>
</reference>
<evidence type="ECO:0008006" key="3">
    <source>
        <dbReference type="Google" id="ProtNLM"/>
    </source>
</evidence>
<protein>
    <recommendedName>
        <fullName evidence="3">Methyltransferase domain-containing protein</fullName>
    </recommendedName>
</protein>
<organism evidence="1 2">
    <name type="scientific">candidate division WOR-1 bacterium DG_54_3</name>
    <dbReference type="NCBI Taxonomy" id="1703775"/>
    <lineage>
        <taxon>Bacteria</taxon>
        <taxon>Bacillati</taxon>
        <taxon>Saganbacteria</taxon>
    </lineage>
</organism>